<evidence type="ECO:0000256" key="3">
    <source>
        <dbReference type="SAM" id="Phobius"/>
    </source>
</evidence>
<feature type="domain" description="RING-type" evidence="4">
    <location>
        <begin position="113"/>
        <end position="155"/>
    </location>
</feature>
<gene>
    <name evidence="5" type="ORF">ZIOFF_020862</name>
</gene>
<dbReference type="PROSITE" id="PS50089">
    <property type="entry name" value="ZF_RING_2"/>
    <property type="match status" value="1"/>
</dbReference>
<dbReference type="AlphaFoldDB" id="A0A8J5H7M8"/>
<keyword evidence="3" id="KW-0472">Membrane</keyword>
<evidence type="ECO:0000313" key="5">
    <source>
        <dbReference type="EMBL" id="KAG6517470.1"/>
    </source>
</evidence>
<dbReference type="CDD" id="cd16461">
    <property type="entry name" value="RING-H2_EL5-like"/>
    <property type="match status" value="1"/>
</dbReference>
<evidence type="ECO:0000256" key="1">
    <source>
        <dbReference type="PROSITE-ProRule" id="PRU00175"/>
    </source>
</evidence>
<dbReference type="GO" id="GO:0008270">
    <property type="term" value="F:zinc ion binding"/>
    <property type="evidence" value="ECO:0007669"/>
    <property type="project" value="UniProtKB-KW"/>
</dbReference>
<name>A0A8J5H7M8_ZINOF</name>
<dbReference type="PANTHER" id="PTHR46719">
    <property type="entry name" value="TRANSCRIPTION FACTOR C2H2 FAMILY-RELATED"/>
    <property type="match status" value="1"/>
</dbReference>
<feature type="region of interest" description="Disordered" evidence="2">
    <location>
        <begin position="56"/>
        <end position="75"/>
    </location>
</feature>
<proteinExistence type="predicted"/>
<dbReference type="Proteomes" id="UP000734854">
    <property type="component" value="Unassembled WGS sequence"/>
</dbReference>
<keyword evidence="6" id="KW-1185">Reference proteome</keyword>
<dbReference type="Pfam" id="PF13639">
    <property type="entry name" value="zf-RING_2"/>
    <property type="match status" value="1"/>
</dbReference>
<dbReference type="SMART" id="SM00184">
    <property type="entry name" value="RING"/>
    <property type="match status" value="1"/>
</dbReference>
<dbReference type="PANTHER" id="PTHR46719:SF7">
    <property type="entry name" value="RING-H2 FINGER PROTEIN ATL71-RELATED"/>
    <property type="match status" value="1"/>
</dbReference>
<reference evidence="5 6" key="1">
    <citation type="submission" date="2020-08" db="EMBL/GenBank/DDBJ databases">
        <title>Plant Genome Project.</title>
        <authorList>
            <person name="Zhang R.-G."/>
        </authorList>
    </citation>
    <scope>NUCLEOTIDE SEQUENCE [LARGE SCALE GENOMIC DNA]</scope>
    <source>
        <tissue evidence="5">Rhizome</tissue>
    </source>
</reference>
<dbReference type="InterPro" id="IPR001841">
    <property type="entry name" value="Znf_RING"/>
</dbReference>
<accession>A0A8J5H7M8</accession>
<feature type="transmembrane region" description="Helical" evidence="3">
    <location>
        <begin position="26"/>
        <end position="51"/>
    </location>
</feature>
<keyword evidence="3" id="KW-0812">Transmembrane</keyword>
<protein>
    <recommendedName>
        <fullName evidence="4">RING-type domain-containing protein</fullName>
    </recommendedName>
</protein>
<organism evidence="5 6">
    <name type="scientific">Zingiber officinale</name>
    <name type="common">Ginger</name>
    <name type="synonym">Amomum zingiber</name>
    <dbReference type="NCBI Taxonomy" id="94328"/>
    <lineage>
        <taxon>Eukaryota</taxon>
        <taxon>Viridiplantae</taxon>
        <taxon>Streptophyta</taxon>
        <taxon>Embryophyta</taxon>
        <taxon>Tracheophyta</taxon>
        <taxon>Spermatophyta</taxon>
        <taxon>Magnoliopsida</taxon>
        <taxon>Liliopsida</taxon>
        <taxon>Zingiberales</taxon>
        <taxon>Zingiberaceae</taxon>
        <taxon>Zingiber</taxon>
    </lineage>
</organism>
<dbReference type="EMBL" id="JACMSC010000006">
    <property type="protein sequence ID" value="KAG6517470.1"/>
    <property type="molecule type" value="Genomic_DNA"/>
</dbReference>
<evidence type="ECO:0000313" key="6">
    <source>
        <dbReference type="Proteomes" id="UP000734854"/>
    </source>
</evidence>
<keyword evidence="3" id="KW-1133">Transmembrane helix</keyword>
<evidence type="ECO:0000259" key="4">
    <source>
        <dbReference type="PROSITE" id="PS50089"/>
    </source>
</evidence>
<comment type="caution">
    <text evidence="5">The sequence shown here is derived from an EMBL/GenBank/DDBJ whole genome shotgun (WGS) entry which is preliminary data.</text>
</comment>
<keyword evidence="1" id="KW-0863">Zinc-finger</keyword>
<sequence>MSSGGNGTSSDPYYFPGGSQARITGFGFGVGIFAGILVLVGTITLMSFFCLRTSHDGGDTAPQSRRRRRPEEAAVPDVEAAGLDEETLGSYPKVTHAEAMRATSATRTTASCCSICLADYRDADVVRLLPECGHLFHVDCVDPWLRARSTCPVCRASPAPSPMPTPLAEVVPLAMARRPDQ</sequence>
<evidence type="ECO:0000256" key="2">
    <source>
        <dbReference type="SAM" id="MobiDB-lite"/>
    </source>
</evidence>
<dbReference type="InterPro" id="IPR045899">
    <property type="entry name" value="ATL71-like"/>
</dbReference>
<keyword evidence="1" id="KW-0862">Zinc</keyword>
<keyword evidence="1" id="KW-0479">Metal-binding</keyword>
<dbReference type="OrthoDB" id="8062037at2759"/>